<organism evidence="9 10">
    <name type="scientific">Novispirillum itersonii</name>
    <name type="common">Aquaspirillum itersonii</name>
    <dbReference type="NCBI Taxonomy" id="189"/>
    <lineage>
        <taxon>Bacteria</taxon>
        <taxon>Pseudomonadati</taxon>
        <taxon>Pseudomonadota</taxon>
        <taxon>Alphaproteobacteria</taxon>
        <taxon>Rhodospirillales</taxon>
        <taxon>Novispirillaceae</taxon>
        <taxon>Novispirillum</taxon>
    </lineage>
</organism>
<keyword evidence="6 8" id="KW-0472">Membrane</keyword>
<protein>
    <submittedName>
        <fullName evidence="9">Type IV secretion system protein VirD4</fullName>
    </submittedName>
</protein>
<keyword evidence="5 8" id="KW-1133">Transmembrane helix</keyword>
<evidence type="ECO:0000256" key="4">
    <source>
        <dbReference type="ARBA" id="ARBA00022692"/>
    </source>
</evidence>
<evidence type="ECO:0000256" key="3">
    <source>
        <dbReference type="ARBA" id="ARBA00022475"/>
    </source>
</evidence>
<sequence length="702" mass="76160">MMALSERLLERLLLAGAALLALGCLWGLWWWQIGFDPRDVQWWKWLIASLLHPAGLPQPMVWAAQGCLIGGLVLLLAIALIMRQARNRTLHGAFGSKDLHGSARWATFKDVKHSRLLSKKAQTGAVVGGWKQGKTHHQLRHIGPEHVMCFAPTRSGKGVSLILPTLLSWQDSVIVLDIKGENHALTAGWRASLGHRILKFDPTSTEGCSRYNPLAEIRIGSGRDIADCQNIASIIVDPDGKGLSDHWMKEGWSWLTTSILHVVYRVHLTDKRRANLADVRRFLSKVPPLPVNTGEEDLAALFSADFEKLLKEMATFKHGDPVIDDAVRTGIGGMLKKVHTERSGVHSSAVNGLGLWADPIIAANTGASDWTVEDLMNGDDPAALYLMVPPSDIARTRPLMRIVLTQIIGRQTEKMEFKGGKSVKSYRHRLLLMLDEFPAIGKIDVLQKGITFVAGYGLKLFLIIQNTGQLEAVYGKNNGFMANCNVRIAFAPNEGADSDAEMVSKLVGKTTIVQSRRSASDGKGGRMSDSLQETGRALLTPDEAGRLRAIQENDDGTVTPGEVLTLLTGRPPIRGTQYLYFQDKTLLERAQMPAPAAPPFKPLALPKEEPHAHSPDRPLPHRGRPSARPTGPRPGGPRPGQPAGHRLAGRPDAVADAAPRPASGGSGGPDRPGGDGDRGPGPVVRRADPGGRPHQPAGRRPG</sequence>
<feature type="transmembrane region" description="Helical" evidence="8">
    <location>
        <begin position="60"/>
        <end position="81"/>
    </location>
</feature>
<keyword evidence="3" id="KW-1003">Cell membrane</keyword>
<feature type="transmembrane region" description="Helical" evidence="8">
    <location>
        <begin position="12"/>
        <end position="31"/>
    </location>
</feature>
<feature type="compositionally biased region" description="Low complexity" evidence="7">
    <location>
        <begin position="641"/>
        <end position="663"/>
    </location>
</feature>
<dbReference type="Proteomes" id="UP000544872">
    <property type="component" value="Unassembled WGS sequence"/>
</dbReference>
<gene>
    <name evidence="9" type="ORF">FHS48_003952</name>
</gene>
<dbReference type="InterPro" id="IPR027417">
    <property type="entry name" value="P-loop_NTPase"/>
</dbReference>
<evidence type="ECO:0000256" key="8">
    <source>
        <dbReference type="SAM" id="Phobius"/>
    </source>
</evidence>
<proteinExistence type="inferred from homology"/>
<evidence type="ECO:0000256" key="2">
    <source>
        <dbReference type="ARBA" id="ARBA00008806"/>
    </source>
</evidence>
<feature type="compositionally biased region" description="Basic and acidic residues" evidence="7">
    <location>
        <begin position="606"/>
        <end position="619"/>
    </location>
</feature>
<keyword evidence="10" id="KW-1185">Reference proteome</keyword>
<feature type="region of interest" description="Disordered" evidence="7">
    <location>
        <begin position="594"/>
        <end position="702"/>
    </location>
</feature>
<evidence type="ECO:0000313" key="10">
    <source>
        <dbReference type="Proteomes" id="UP000544872"/>
    </source>
</evidence>
<keyword evidence="4 8" id="KW-0812">Transmembrane</keyword>
<dbReference type="InterPro" id="IPR051539">
    <property type="entry name" value="T4SS-coupling_protein"/>
</dbReference>
<accession>A0A7W9ZJ75</accession>
<dbReference type="EMBL" id="JACIIX010000030">
    <property type="protein sequence ID" value="MBB6212496.1"/>
    <property type="molecule type" value="Genomic_DNA"/>
</dbReference>
<dbReference type="CDD" id="cd01127">
    <property type="entry name" value="TrwB_TraG_TraD_VirD4"/>
    <property type="match status" value="2"/>
</dbReference>
<dbReference type="AlphaFoldDB" id="A0A7W9ZJ75"/>
<dbReference type="RefSeq" id="WP_260402610.1">
    <property type="nucleotide sequence ID" value="NZ_JACIIX010000030.1"/>
</dbReference>
<dbReference type="Pfam" id="PF02534">
    <property type="entry name" value="T4SS-DNA_transf"/>
    <property type="match status" value="1"/>
</dbReference>
<comment type="caution">
    <text evidence="9">The sequence shown here is derived from an EMBL/GenBank/DDBJ whole genome shotgun (WGS) entry which is preliminary data.</text>
</comment>
<dbReference type="Gene3D" id="3.40.50.300">
    <property type="entry name" value="P-loop containing nucleotide triphosphate hydrolases"/>
    <property type="match status" value="1"/>
</dbReference>
<evidence type="ECO:0000256" key="6">
    <source>
        <dbReference type="ARBA" id="ARBA00023136"/>
    </source>
</evidence>
<reference evidence="9 10" key="1">
    <citation type="submission" date="2020-08" db="EMBL/GenBank/DDBJ databases">
        <title>Genomic Encyclopedia of Type Strains, Phase IV (KMG-IV): sequencing the most valuable type-strain genomes for metagenomic binning, comparative biology and taxonomic classification.</title>
        <authorList>
            <person name="Goeker M."/>
        </authorList>
    </citation>
    <scope>NUCLEOTIDE SEQUENCE [LARGE SCALE GENOMIC DNA]</scope>
    <source>
        <strain evidence="9 10">DSM 11590</strain>
    </source>
</reference>
<dbReference type="PANTHER" id="PTHR37937">
    <property type="entry name" value="CONJUGATIVE TRANSFER: DNA TRANSPORT"/>
    <property type="match status" value="1"/>
</dbReference>
<evidence type="ECO:0000256" key="1">
    <source>
        <dbReference type="ARBA" id="ARBA00004651"/>
    </source>
</evidence>
<name>A0A7W9ZJ75_NOVIT</name>
<evidence type="ECO:0000256" key="7">
    <source>
        <dbReference type="SAM" id="MobiDB-lite"/>
    </source>
</evidence>
<evidence type="ECO:0000256" key="5">
    <source>
        <dbReference type="ARBA" id="ARBA00022989"/>
    </source>
</evidence>
<dbReference type="InterPro" id="IPR003688">
    <property type="entry name" value="TraG/VirD4"/>
</dbReference>
<dbReference type="SUPFAM" id="SSF52540">
    <property type="entry name" value="P-loop containing nucleoside triphosphate hydrolases"/>
    <property type="match status" value="1"/>
</dbReference>
<evidence type="ECO:0000313" key="9">
    <source>
        <dbReference type="EMBL" id="MBB6212496.1"/>
    </source>
</evidence>
<comment type="subcellular location">
    <subcellularLocation>
        <location evidence="1">Cell membrane</location>
        <topology evidence="1">Multi-pass membrane protein</topology>
    </subcellularLocation>
</comment>
<dbReference type="PANTHER" id="PTHR37937:SF1">
    <property type="entry name" value="CONJUGATIVE TRANSFER: DNA TRANSPORT"/>
    <property type="match status" value="1"/>
</dbReference>
<comment type="similarity">
    <text evidence="2">Belongs to the VirD4/TraG family.</text>
</comment>
<feature type="compositionally biased region" description="Pro residues" evidence="7">
    <location>
        <begin position="631"/>
        <end position="640"/>
    </location>
</feature>
<dbReference type="PROSITE" id="PS51257">
    <property type="entry name" value="PROKAR_LIPOPROTEIN"/>
    <property type="match status" value="1"/>
</dbReference>
<dbReference type="GO" id="GO:0005886">
    <property type="term" value="C:plasma membrane"/>
    <property type="evidence" value="ECO:0007669"/>
    <property type="project" value="UniProtKB-SubCell"/>
</dbReference>